<dbReference type="Gene3D" id="1.10.10.10">
    <property type="entry name" value="Winged helix-like DNA-binding domain superfamily/Winged helix DNA-binding domain"/>
    <property type="match status" value="1"/>
</dbReference>
<dbReference type="PROSITE" id="PS50042">
    <property type="entry name" value="CNMP_BINDING_3"/>
    <property type="match status" value="1"/>
</dbReference>
<proteinExistence type="predicted"/>
<dbReference type="InterPro" id="IPR050397">
    <property type="entry name" value="Env_Response_Regulators"/>
</dbReference>
<evidence type="ECO:0000256" key="1">
    <source>
        <dbReference type="ARBA" id="ARBA00023015"/>
    </source>
</evidence>
<name>A0A9X2RJ34_9PROT</name>
<dbReference type="GO" id="GO:0003677">
    <property type="term" value="F:DNA binding"/>
    <property type="evidence" value="ECO:0007669"/>
    <property type="project" value="UniProtKB-KW"/>
</dbReference>
<dbReference type="CDD" id="cd00038">
    <property type="entry name" value="CAP_ED"/>
    <property type="match status" value="1"/>
</dbReference>
<reference evidence="6" key="1">
    <citation type="submission" date="2022-07" db="EMBL/GenBank/DDBJ databases">
        <title>Parvularcula maris sp. nov., an algicidal bacterium isolated from seawater.</title>
        <authorList>
            <person name="Li F."/>
        </authorList>
    </citation>
    <scope>NUCLEOTIDE SEQUENCE</scope>
    <source>
        <strain evidence="6">BGMRC 0090</strain>
    </source>
</reference>
<dbReference type="SMART" id="SM00419">
    <property type="entry name" value="HTH_CRP"/>
    <property type="match status" value="1"/>
</dbReference>
<dbReference type="SUPFAM" id="SSF51206">
    <property type="entry name" value="cAMP-binding domain-like"/>
    <property type="match status" value="1"/>
</dbReference>
<dbReference type="InterPro" id="IPR036388">
    <property type="entry name" value="WH-like_DNA-bd_sf"/>
</dbReference>
<dbReference type="InterPro" id="IPR012318">
    <property type="entry name" value="HTH_CRP"/>
</dbReference>
<dbReference type="InterPro" id="IPR014710">
    <property type="entry name" value="RmlC-like_jellyroll"/>
</dbReference>
<evidence type="ECO:0000259" key="5">
    <source>
        <dbReference type="PROSITE" id="PS51063"/>
    </source>
</evidence>
<evidence type="ECO:0000256" key="2">
    <source>
        <dbReference type="ARBA" id="ARBA00023125"/>
    </source>
</evidence>
<dbReference type="GO" id="GO:0003700">
    <property type="term" value="F:DNA-binding transcription factor activity"/>
    <property type="evidence" value="ECO:0007669"/>
    <property type="project" value="TreeGrafter"/>
</dbReference>
<evidence type="ECO:0000256" key="3">
    <source>
        <dbReference type="ARBA" id="ARBA00023163"/>
    </source>
</evidence>
<accession>A0A9X2RJ34</accession>
<dbReference type="PANTHER" id="PTHR24567">
    <property type="entry name" value="CRP FAMILY TRANSCRIPTIONAL REGULATORY PROTEIN"/>
    <property type="match status" value="1"/>
</dbReference>
<evidence type="ECO:0000313" key="7">
    <source>
        <dbReference type="Proteomes" id="UP001142610"/>
    </source>
</evidence>
<sequence>MMATLEEDEVEFRAGDVVRGTSDEVESIYIVKEGWLFSAVELGDGRRQILEFFVPGDVVGLHDLPYEQTSYELVTLTESTLCPFPKERLGPVFETSRAVTGLLFTFSLIDHVIMLDRLKSIGRLAAKDRIAHLMLTVRSRLCITNDELGDHFFFPIPQAEMADALGLTPVTISRSKAELQQEGLIRWQRREVELLDRAALEKRTRFDARYQNLDTSWFTTLCGGY</sequence>
<keyword evidence="1" id="KW-0805">Transcription regulation</keyword>
<dbReference type="InterPro" id="IPR036390">
    <property type="entry name" value="WH_DNA-bd_sf"/>
</dbReference>
<dbReference type="Pfam" id="PF00027">
    <property type="entry name" value="cNMP_binding"/>
    <property type="match status" value="1"/>
</dbReference>
<dbReference type="AlphaFoldDB" id="A0A9X2RJ34"/>
<dbReference type="GO" id="GO:0005829">
    <property type="term" value="C:cytosol"/>
    <property type="evidence" value="ECO:0007669"/>
    <property type="project" value="TreeGrafter"/>
</dbReference>
<feature type="domain" description="HTH crp-type" evidence="5">
    <location>
        <begin position="124"/>
        <end position="198"/>
    </location>
</feature>
<dbReference type="InterPro" id="IPR018490">
    <property type="entry name" value="cNMP-bd_dom_sf"/>
</dbReference>
<organism evidence="6 7">
    <name type="scientific">Parvularcula maris</name>
    <dbReference type="NCBI Taxonomy" id="2965077"/>
    <lineage>
        <taxon>Bacteria</taxon>
        <taxon>Pseudomonadati</taxon>
        <taxon>Pseudomonadota</taxon>
        <taxon>Alphaproteobacteria</taxon>
        <taxon>Parvularculales</taxon>
        <taxon>Parvularculaceae</taxon>
        <taxon>Parvularcula</taxon>
    </lineage>
</organism>
<dbReference type="Pfam" id="PF13545">
    <property type="entry name" value="HTH_Crp_2"/>
    <property type="match status" value="1"/>
</dbReference>
<keyword evidence="2" id="KW-0238">DNA-binding</keyword>
<evidence type="ECO:0000313" key="6">
    <source>
        <dbReference type="EMBL" id="MCQ8184457.1"/>
    </source>
</evidence>
<gene>
    <name evidence="6" type="ORF">NOG11_03570</name>
</gene>
<comment type="caution">
    <text evidence="6">The sequence shown here is derived from an EMBL/GenBank/DDBJ whole genome shotgun (WGS) entry which is preliminary data.</text>
</comment>
<dbReference type="InterPro" id="IPR000595">
    <property type="entry name" value="cNMP-bd_dom"/>
</dbReference>
<dbReference type="PROSITE" id="PS51063">
    <property type="entry name" value="HTH_CRP_2"/>
    <property type="match status" value="1"/>
</dbReference>
<dbReference type="EMBL" id="JANIBC010000002">
    <property type="protein sequence ID" value="MCQ8184457.1"/>
    <property type="molecule type" value="Genomic_DNA"/>
</dbReference>
<dbReference type="PANTHER" id="PTHR24567:SF26">
    <property type="entry name" value="REGULATORY PROTEIN YEIL"/>
    <property type="match status" value="1"/>
</dbReference>
<dbReference type="Proteomes" id="UP001142610">
    <property type="component" value="Unassembled WGS sequence"/>
</dbReference>
<evidence type="ECO:0000259" key="4">
    <source>
        <dbReference type="PROSITE" id="PS50042"/>
    </source>
</evidence>
<dbReference type="Gene3D" id="2.60.120.10">
    <property type="entry name" value="Jelly Rolls"/>
    <property type="match status" value="1"/>
</dbReference>
<protein>
    <submittedName>
        <fullName evidence="6">Crp/Fnr family transcriptional regulator</fullName>
    </submittedName>
</protein>
<dbReference type="SUPFAM" id="SSF46785">
    <property type="entry name" value="Winged helix' DNA-binding domain"/>
    <property type="match status" value="1"/>
</dbReference>
<feature type="domain" description="Cyclic nucleotide-binding" evidence="4">
    <location>
        <begin position="1"/>
        <end position="60"/>
    </location>
</feature>
<keyword evidence="7" id="KW-1185">Reference proteome</keyword>
<keyword evidence="3" id="KW-0804">Transcription</keyword>